<proteinExistence type="predicted"/>
<organism evidence="1 2">
    <name type="scientific">Eretmocerus hayati</name>
    <dbReference type="NCBI Taxonomy" id="131215"/>
    <lineage>
        <taxon>Eukaryota</taxon>
        <taxon>Metazoa</taxon>
        <taxon>Ecdysozoa</taxon>
        <taxon>Arthropoda</taxon>
        <taxon>Hexapoda</taxon>
        <taxon>Insecta</taxon>
        <taxon>Pterygota</taxon>
        <taxon>Neoptera</taxon>
        <taxon>Endopterygota</taxon>
        <taxon>Hymenoptera</taxon>
        <taxon>Apocrita</taxon>
        <taxon>Proctotrupomorpha</taxon>
        <taxon>Chalcidoidea</taxon>
        <taxon>Aphelinidae</taxon>
        <taxon>Aphelininae</taxon>
        <taxon>Eretmocerus</taxon>
    </lineage>
</organism>
<reference evidence="1" key="1">
    <citation type="submission" date="2023-04" db="EMBL/GenBank/DDBJ databases">
        <title>A chromosome-level genome assembly of the parasitoid wasp Eretmocerus hayati.</title>
        <authorList>
            <person name="Zhong Y."/>
            <person name="Liu S."/>
            <person name="Liu Y."/>
        </authorList>
    </citation>
    <scope>NUCLEOTIDE SEQUENCE</scope>
    <source>
        <strain evidence="1">ZJU_SS_LIU_2023</strain>
    </source>
</reference>
<protein>
    <submittedName>
        <fullName evidence="1">Uncharacterized protein</fullName>
    </submittedName>
</protein>
<comment type="caution">
    <text evidence="1">The sequence shown here is derived from an EMBL/GenBank/DDBJ whole genome shotgun (WGS) entry which is preliminary data.</text>
</comment>
<accession>A0ACC2P091</accession>
<evidence type="ECO:0000313" key="2">
    <source>
        <dbReference type="Proteomes" id="UP001239111"/>
    </source>
</evidence>
<sequence length="526" mass="59211">MSLQFKMFVKFIIFTTVLSYAHAYRILGIFPLNGPSHNMLFRSLMTGLARRGHQVDVITHFPEKSPPKNYKDVVDLSGTMGDLTNNFTIDFIMGVKDDIVVPIATLYGNNLCDLMGLKEIQEIIHSPPRDPPYDVIITEVFGANCFMGIGYHLKIPVVIVSSALEYPWINDLTGNDDNPATVPNALFTAFGGMNFWQRLQNTVMYHNEVKKFHALTETSQTESMRKHINPNMPSIRVIEKNSALILVNSHHILFGVKPALPTLVPIGGLHVEESDSTLSKDLQKWMDQSRDGVVYFTFGSMVITESLPENILSIFFNCFAKLSPTRVLMKIADKSKVTLSIPENILSMPWIPQRAVLAHNNTRAFVTHGGLMGTFEALYYGIPMIGVPLFADQPRNVEALVAKNMSIKLPFDELTEESLDAALATILFDAKYKKSAEHYSKLFRDQPMSAMTRAAYWIEYVARNGPDSLRPPSLELTWWQLALLDVYGFIISIAMIVMVISYLGIRFVVLNLIFGPTHEVRSKKLN</sequence>
<gene>
    <name evidence="1" type="ORF">QAD02_012330</name>
</gene>
<keyword evidence="2" id="KW-1185">Reference proteome</keyword>
<evidence type="ECO:0000313" key="1">
    <source>
        <dbReference type="EMBL" id="KAJ8676543.1"/>
    </source>
</evidence>
<name>A0ACC2P091_9HYME</name>
<dbReference type="Proteomes" id="UP001239111">
    <property type="component" value="Chromosome 2"/>
</dbReference>
<dbReference type="EMBL" id="CM056742">
    <property type="protein sequence ID" value="KAJ8676543.1"/>
    <property type="molecule type" value="Genomic_DNA"/>
</dbReference>